<dbReference type="PANTHER" id="PTHR33603:SF1">
    <property type="entry name" value="RIBOSOMAL RNA LARGE SUBUNIT METHYLTRANSFERASE H"/>
    <property type="match status" value="1"/>
</dbReference>
<proteinExistence type="inferred from homology"/>
<name>A0A2U1SPR0_METSR</name>
<evidence type="ECO:0000313" key="7">
    <source>
        <dbReference type="Proteomes" id="UP000245137"/>
    </source>
</evidence>
<keyword evidence="5" id="KW-0963">Cytoplasm</keyword>
<dbReference type="Gene3D" id="3.40.1280.10">
    <property type="match status" value="1"/>
</dbReference>
<feature type="binding site" evidence="5">
    <location>
        <position position="107"/>
    </location>
    <ligand>
        <name>S-adenosyl-L-methionine</name>
        <dbReference type="ChEBI" id="CHEBI:59789"/>
    </ligand>
</feature>
<keyword evidence="1 5" id="KW-0489">Methyltransferase</keyword>
<keyword evidence="7" id="KW-1185">Reference proteome</keyword>
<comment type="similarity">
    <text evidence="4 5">Belongs to the RNA methyltransferase RlmH family.</text>
</comment>
<comment type="function">
    <text evidence="5">Specifically methylates the pseudouridine at position 1915 (m3Psi1915) in 23S rRNA.</text>
</comment>
<evidence type="ECO:0000313" key="6">
    <source>
        <dbReference type="EMBL" id="PWB93600.1"/>
    </source>
</evidence>
<dbReference type="EC" id="2.1.1.177" evidence="5"/>
<keyword evidence="3 5" id="KW-0949">S-adenosyl-L-methionine</keyword>
<comment type="subunit">
    <text evidence="5">Homodimer.</text>
</comment>
<dbReference type="GO" id="GO:0070038">
    <property type="term" value="F:rRNA (pseudouridine-N3-)-methyltransferase activity"/>
    <property type="evidence" value="ECO:0007669"/>
    <property type="project" value="UniProtKB-UniRule"/>
</dbReference>
<evidence type="ECO:0000256" key="1">
    <source>
        <dbReference type="ARBA" id="ARBA00022603"/>
    </source>
</evidence>
<organism evidence="6 7">
    <name type="scientific">Methylosinus sporium</name>
    <dbReference type="NCBI Taxonomy" id="428"/>
    <lineage>
        <taxon>Bacteria</taxon>
        <taxon>Pseudomonadati</taxon>
        <taxon>Pseudomonadota</taxon>
        <taxon>Alphaproteobacteria</taxon>
        <taxon>Hyphomicrobiales</taxon>
        <taxon>Methylocystaceae</taxon>
        <taxon>Methylosinus</taxon>
    </lineage>
</organism>
<evidence type="ECO:0000256" key="3">
    <source>
        <dbReference type="ARBA" id="ARBA00022691"/>
    </source>
</evidence>
<dbReference type="PANTHER" id="PTHR33603">
    <property type="entry name" value="METHYLTRANSFERASE"/>
    <property type="match status" value="1"/>
</dbReference>
<comment type="caution">
    <text evidence="5">Lacks conserved residue(s) required for the propagation of feature annotation.</text>
</comment>
<dbReference type="AlphaFoldDB" id="A0A2U1SPR0"/>
<dbReference type="InterPro" id="IPR003742">
    <property type="entry name" value="RlmH-like"/>
</dbReference>
<comment type="caution">
    <text evidence="6">The sequence shown here is derived from an EMBL/GenBank/DDBJ whole genome shotgun (WGS) entry which is preliminary data.</text>
</comment>
<dbReference type="Proteomes" id="UP000245137">
    <property type="component" value="Unassembled WGS sequence"/>
</dbReference>
<evidence type="ECO:0000256" key="5">
    <source>
        <dbReference type="HAMAP-Rule" id="MF_00658"/>
    </source>
</evidence>
<dbReference type="NCBIfam" id="NF000989">
    <property type="entry name" value="PRK00103.2-3"/>
    <property type="match status" value="1"/>
</dbReference>
<dbReference type="GO" id="GO:0005737">
    <property type="term" value="C:cytoplasm"/>
    <property type="evidence" value="ECO:0007669"/>
    <property type="project" value="UniProtKB-SubCell"/>
</dbReference>
<keyword evidence="5" id="KW-0698">rRNA processing</keyword>
<reference evidence="6 7" key="1">
    <citation type="journal article" date="2018" name="Appl. Microbiol. Biotechnol.">
        <title>Co-cultivation of the strictly anaerobic methanogen Methanosarcina barkeri with aerobic methanotrophs in an oxygen-limited membrane bioreactor.</title>
        <authorList>
            <person name="In 't Zandt M.H."/>
            <person name="van den Bosch T.J.M."/>
            <person name="Rijkers R."/>
            <person name="van Kessel M.A.H.J."/>
            <person name="Jetten M.S.M."/>
            <person name="Welte C.U."/>
        </authorList>
    </citation>
    <scope>NUCLEOTIDE SEQUENCE [LARGE SCALE GENOMIC DNA]</scope>
    <source>
        <strain evidence="6 7">DSM 17706</strain>
    </source>
</reference>
<dbReference type="CDD" id="cd18081">
    <property type="entry name" value="RlmH-like"/>
    <property type="match status" value="1"/>
</dbReference>
<dbReference type="EMBL" id="PUIV01000018">
    <property type="protein sequence ID" value="PWB93600.1"/>
    <property type="molecule type" value="Genomic_DNA"/>
</dbReference>
<feature type="binding site" evidence="5">
    <location>
        <begin position="126"/>
        <end position="131"/>
    </location>
    <ligand>
        <name>S-adenosyl-L-methionine</name>
        <dbReference type="ChEBI" id="CHEBI:59789"/>
    </ligand>
</feature>
<dbReference type="PIRSF" id="PIRSF004505">
    <property type="entry name" value="MT_bac"/>
    <property type="match status" value="1"/>
</dbReference>
<dbReference type="InterPro" id="IPR029028">
    <property type="entry name" value="Alpha/beta_knot_MTases"/>
</dbReference>
<dbReference type="Pfam" id="PF02590">
    <property type="entry name" value="SPOUT_MTase"/>
    <property type="match status" value="1"/>
</dbReference>
<evidence type="ECO:0000256" key="4">
    <source>
        <dbReference type="ARBA" id="ARBA00038303"/>
    </source>
</evidence>
<evidence type="ECO:0000256" key="2">
    <source>
        <dbReference type="ARBA" id="ARBA00022679"/>
    </source>
</evidence>
<comment type="subcellular location">
    <subcellularLocation>
        <location evidence="5">Cytoplasm</location>
    </subcellularLocation>
</comment>
<keyword evidence="2 5" id="KW-0808">Transferase</keyword>
<protein>
    <recommendedName>
        <fullName evidence="5">Ribosomal RNA large subunit methyltransferase H</fullName>
        <ecNumber evidence="5">2.1.1.177</ecNumber>
    </recommendedName>
    <alternativeName>
        <fullName evidence="5">23S rRNA (pseudouridine1915-N3)-methyltransferase</fullName>
    </alternativeName>
    <alternativeName>
        <fullName evidence="5">23S rRNA m3Psi1915 methyltransferase</fullName>
    </alternativeName>
    <alternativeName>
        <fullName evidence="5">rRNA (pseudouridine-N3-)-methyltransferase RlmH</fullName>
    </alternativeName>
</protein>
<dbReference type="RefSeq" id="WP_108917524.1">
    <property type="nucleotide sequence ID" value="NZ_BGJY01000011.1"/>
</dbReference>
<gene>
    <name evidence="5" type="primary">rlmH</name>
    <name evidence="6" type="ORF">C5689_12060</name>
</gene>
<dbReference type="HAMAP" id="MF_00658">
    <property type="entry name" value="23SrRNA_methyltr_H"/>
    <property type="match status" value="1"/>
</dbReference>
<dbReference type="SUPFAM" id="SSF75217">
    <property type="entry name" value="alpha/beta knot"/>
    <property type="match status" value="1"/>
</dbReference>
<comment type="catalytic activity">
    <reaction evidence="5">
        <text>pseudouridine(1915) in 23S rRNA + S-adenosyl-L-methionine = N(3)-methylpseudouridine(1915) in 23S rRNA + S-adenosyl-L-homocysteine + H(+)</text>
        <dbReference type="Rhea" id="RHEA:42752"/>
        <dbReference type="Rhea" id="RHEA-COMP:10221"/>
        <dbReference type="Rhea" id="RHEA-COMP:10222"/>
        <dbReference type="ChEBI" id="CHEBI:15378"/>
        <dbReference type="ChEBI" id="CHEBI:57856"/>
        <dbReference type="ChEBI" id="CHEBI:59789"/>
        <dbReference type="ChEBI" id="CHEBI:65314"/>
        <dbReference type="ChEBI" id="CHEBI:74486"/>
        <dbReference type="EC" id="2.1.1.177"/>
    </reaction>
</comment>
<dbReference type="OrthoDB" id="9806643at2"/>
<sequence>MRLGILCVGRLKAGPERDLYARYAARIAAMRNLGLVGLDLQEIDESRARNPAERMAQEGEGLLAALPAGAKLVVFDERGTAASSADFAAMVASQRDKGAKSLWFAIGGSEGLTPAVREKAGAVFSFGRMTLPHQIVRILVAEQIYRATTILAGHPYHRA</sequence>
<accession>A0A2U1SPR0</accession>
<dbReference type="InterPro" id="IPR029026">
    <property type="entry name" value="tRNA_m1G_MTases_N"/>
</dbReference>